<keyword evidence="1 6" id="KW-1003">Cell membrane</keyword>
<dbReference type="InterPro" id="IPR026265">
    <property type="entry name" value="LptC"/>
</dbReference>
<comment type="subunit">
    <text evidence="6">Component of the lipopolysaccharide transport and assembly complex. Interacts with LptA and the LptBFG transporter complex.</text>
</comment>
<feature type="transmembrane region" description="Helical" evidence="6">
    <location>
        <begin position="12"/>
        <end position="30"/>
    </location>
</feature>
<proteinExistence type="inferred from homology"/>
<dbReference type="NCBIfam" id="TIGR04409">
    <property type="entry name" value="LptC_YrbK"/>
    <property type="match status" value="1"/>
</dbReference>
<sequence length="193" mass="21735">MSEEKGVSRLGLSISALFALALLLYIPIWMDEEPGTEEREGVDALSPAYQATNLTTTFYDENGNRNHQVFATSMEHYDQLGFVLFEQPEYTVYLDQESSSWQVTAKEGTLYNNNLIQLESDVVIKSLGDENFVNTITTDFIEINLDTKKMVSDQPVVIRGAPYVINSNGFTGDLQTQQYELIDHVQTIYSPGN</sequence>
<dbReference type="Gene3D" id="2.60.450.10">
    <property type="entry name" value="Lipopolysaccharide (LPS) transport protein A like domain"/>
    <property type="match status" value="1"/>
</dbReference>
<keyword evidence="5 6" id="KW-0472">Membrane</keyword>
<organism evidence="8 9">
    <name type="scientific">Alteromonas salexigens</name>
    <dbReference type="NCBI Taxonomy" id="2982530"/>
    <lineage>
        <taxon>Bacteria</taxon>
        <taxon>Pseudomonadati</taxon>
        <taxon>Pseudomonadota</taxon>
        <taxon>Gammaproteobacteria</taxon>
        <taxon>Alteromonadales</taxon>
        <taxon>Alteromonadaceae</taxon>
        <taxon>Alteromonas/Salinimonas group</taxon>
        <taxon>Alteromonas</taxon>
    </lineage>
</organism>
<evidence type="ECO:0000313" key="8">
    <source>
        <dbReference type="EMBL" id="MCU7553139.1"/>
    </source>
</evidence>
<dbReference type="RefSeq" id="WP_262991830.1">
    <property type="nucleotide sequence ID" value="NZ_JAOTJC010000002.1"/>
</dbReference>
<comment type="subcellular location">
    <subcellularLocation>
        <location evidence="6">Cell inner membrane</location>
        <topology evidence="6">Single-pass membrane protein</topology>
    </subcellularLocation>
</comment>
<comment type="similarity">
    <text evidence="6 7">Belongs to the LptC family.</text>
</comment>
<name>A0ABT2VMB4_9ALTE</name>
<evidence type="ECO:0000256" key="3">
    <source>
        <dbReference type="ARBA" id="ARBA00022692"/>
    </source>
</evidence>
<evidence type="ECO:0000313" key="9">
    <source>
        <dbReference type="Proteomes" id="UP001209257"/>
    </source>
</evidence>
<dbReference type="PANTHER" id="PTHR37481">
    <property type="entry name" value="LIPOPOLYSACCHARIDE EXPORT SYSTEM PROTEIN LPTC"/>
    <property type="match status" value="1"/>
</dbReference>
<reference evidence="9" key="1">
    <citation type="submission" date="2023-07" db="EMBL/GenBank/DDBJ databases">
        <title>Study on multiphase classification of strain Alteromonas salexigens isolated from the Yellow Sea.</title>
        <authorList>
            <person name="Sun L."/>
        </authorList>
    </citation>
    <scope>NUCLEOTIDE SEQUENCE [LARGE SCALE GENOMIC DNA]</scope>
    <source>
        <strain evidence="9">ASW11-19</strain>
    </source>
</reference>
<gene>
    <name evidence="6 8" type="primary">lptC</name>
    <name evidence="8" type="ORF">OCL06_00845</name>
</gene>
<dbReference type="HAMAP" id="MF_01915">
    <property type="entry name" value="LPS_assembly_LptC"/>
    <property type="match status" value="1"/>
</dbReference>
<evidence type="ECO:0000256" key="6">
    <source>
        <dbReference type="HAMAP-Rule" id="MF_01915"/>
    </source>
</evidence>
<dbReference type="Pfam" id="PF06835">
    <property type="entry name" value="LptC"/>
    <property type="match status" value="1"/>
</dbReference>
<evidence type="ECO:0000256" key="4">
    <source>
        <dbReference type="ARBA" id="ARBA00022989"/>
    </source>
</evidence>
<comment type="function">
    <text evidence="6">Involved in the assembly of lipopolysaccharide (LPS). Required for the translocation of LPS from the inner membrane to the outer membrane. Facilitates the transfer of LPS from the inner membrane to the periplasmic protein LptA. Could be a docking site for LptA.</text>
</comment>
<evidence type="ECO:0000256" key="1">
    <source>
        <dbReference type="ARBA" id="ARBA00022475"/>
    </source>
</evidence>
<dbReference type="InterPro" id="IPR052363">
    <property type="entry name" value="LPS_export_LptC"/>
</dbReference>
<evidence type="ECO:0000256" key="5">
    <source>
        <dbReference type="ARBA" id="ARBA00023136"/>
    </source>
</evidence>
<dbReference type="PANTHER" id="PTHR37481:SF1">
    <property type="entry name" value="LIPOPOLYSACCHARIDE EXPORT SYSTEM PROTEIN LPTC"/>
    <property type="match status" value="1"/>
</dbReference>
<keyword evidence="9" id="KW-1185">Reference proteome</keyword>
<keyword evidence="3 6" id="KW-0812">Transmembrane</keyword>
<dbReference type="Proteomes" id="UP001209257">
    <property type="component" value="Unassembled WGS sequence"/>
</dbReference>
<dbReference type="EMBL" id="JAOTJC010000002">
    <property type="protein sequence ID" value="MCU7553139.1"/>
    <property type="molecule type" value="Genomic_DNA"/>
</dbReference>
<accession>A0ABT2VMB4</accession>
<comment type="function">
    <text evidence="7">Required for the translocation of lipopolysaccharide (LPS) from the inner membrane to the outer membrane.</text>
</comment>
<protein>
    <recommendedName>
        <fullName evidence="6 7">Lipopolysaccharide export system protein LptC</fullName>
    </recommendedName>
</protein>
<keyword evidence="2 6" id="KW-0997">Cell inner membrane</keyword>
<keyword evidence="4 6" id="KW-1133">Transmembrane helix</keyword>
<dbReference type="InterPro" id="IPR010664">
    <property type="entry name" value="LipoPS_assembly_LptC-rel"/>
</dbReference>
<comment type="caution">
    <text evidence="8">The sequence shown here is derived from an EMBL/GenBank/DDBJ whole genome shotgun (WGS) entry which is preliminary data.</text>
</comment>
<dbReference type="PIRSF" id="PIRSF028513">
    <property type="entry name" value="LptC"/>
    <property type="match status" value="1"/>
</dbReference>
<evidence type="ECO:0000256" key="7">
    <source>
        <dbReference type="PIRNR" id="PIRNR028513"/>
    </source>
</evidence>
<evidence type="ECO:0000256" key="2">
    <source>
        <dbReference type="ARBA" id="ARBA00022519"/>
    </source>
</evidence>